<gene>
    <name evidence="2" type="ORF">SteCoe_10293</name>
</gene>
<evidence type="ECO:0000313" key="3">
    <source>
        <dbReference type="Proteomes" id="UP000187209"/>
    </source>
</evidence>
<feature type="transmembrane region" description="Helical" evidence="1">
    <location>
        <begin position="27"/>
        <end position="46"/>
    </location>
</feature>
<dbReference type="OrthoDB" id="322828at2759"/>
<accession>A0A1R2CFV0</accession>
<comment type="caution">
    <text evidence="2">The sequence shown here is derived from an EMBL/GenBank/DDBJ whole genome shotgun (WGS) entry which is preliminary data.</text>
</comment>
<feature type="transmembrane region" description="Helical" evidence="1">
    <location>
        <begin position="112"/>
        <end position="131"/>
    </location>
</feature>
<dbReference type="EMBL" id="MPUH01000165">
    <property type="protein sequence ID" value="OMJ87884.1"/>
    <property type="molecule type" value="Genomic_DNA"/>
</dbReference>
<feature type="transmembrane region" description="Helical" evidence="1">
    <location>
        <begin position="80"/>
        <end position="100"/>
    </location>
</feature>
<dbReference type="AlphaFoldDB" id="A0A1R2CFV0"/>
<feature type="transmembrane region" description="Helical" evidence="1">
    <location>
        <begin position="137"/>
        <end position="155"/>
    </location>
</feature>
<proteinExistence type="predicted"/>
<evidence type="ECO:0000256" key="1">
    <source>
        <dbReference type="SAM" id="Phobius"/>
    </source>
</evidence>
<keyword evidence="1" id="KW-1133">Transmembrane helix</keyword>
<keyword evidence="1" id="KW-0472">Membrane</keyword>
<organism evidence="2 3">
    <name type="scientific">Stentor coeruleus</name>
    <dbReference type="NCBI Taxonomy" id="5963"/>
    <lineage>
        <taxon>Eukaryota</taxon>
        <taxon>Sar</taxon>
        <taxon>Alveolata</taxon>
        <taxon>Ciliophora</taxon>
        <taxon>Postciliodesmatophora</taxon>
        <taxon>Heterotrichea</taxon>
        <taxon>Heterotrichida</taxon>
        <taxon>Stentoridae</taxon>
        <taxon>Stentor</taxon>
    </lineage>
</organism>
<dbReference type="Proteomes" id="UP000187209">
    <property type="component" value="Unassembled WGS sequence"/>
</dbReference>
<keyword evidence="3" id="KW-1185">Reference proteome</keyword>
<sequence length="256" mass="29560">MEELVSRVVEVIIISQYVNAQVTSFRTIAWVILLICMEFSIMLMSPTSNTLKIGIKEIACFVLFCLYLVCGIIFSFAVAYFWVFLGVFILTSVLVILRYSPPFILEKSGSGGIMRILLEGLLWVIINSLALSDNPRFLVFEYLPVFLVYEAWYLVKELQESTNDIKNKQITTGILMGKHGCFRIYLLLHLFSWICVFLDMSFDISRGLPLFLAPWGVYQVRKVRSMEINNIRMIAFVYYLMFSFLTILGLTIRKPN</sequence>
<feature type="transmembrane region" description="Helical" evidence="1">
    <location>
        <begin position="184"/>
        <end position="202"/>
    </location>
</feature>
<reference evidence="2 3" key="1">
    <citation type="submission" date="2016-11" db="EMBL/GenBank/DDBJ databases">
        <title>The macronuclear genome of Stentor coeruleus: a giant cell with tiny introns.</title>
        <authorList>
            <person name="Slabodnick M."/>
            <person name="Ruby J.G."/>
            <person name="Reiff S.B."/>
            <person name="Swart E.C."/>
            <person name="Gosai S."/>
            <person name="Prabakaran S."/>
            <person name="Witkowska E."/>
            <person name="Larue G.E."/>
            <person name="Fisher S."/>
            <person name="Freeman R.M."/>
            <person name="Gunawardena J."/>
            <person name="Chu W."/>
            <person name="Stover N.A."/>
            <person name="Gregory B.D."/>
            <person name="Nowacki M."/>
            <person name="Derisi J."/>
            <person name="Roy S.W."/>
            <person name="Marshall W.F."/>
            <person name="Sood P."/>
        </authorList>
    </citation>
    <scope>NUCLEOTIDE SEQUENCE [LARGE SCALE GENOMIC DNA]</scope>
    <source>
        <strain evidence="2">WM001</strain>
    </source>
</reference>
<name>A0A1R2CFV0_9CILI</name>
<protein>
    <submittedName>
        <fullName evidence="2">Uncharacterized protein</fullName>
    </submittedName>
</protein>
<feature type="transmembrane region" description="Helical" evidence="1">
    <location>
        <begin position="231"/>
        <end position="252"/>
    </location>
</feature>
<feature type="transmembrane region" description="Helical" evidence="1">
    <location>
        <begin position="58"/>
        <end position="74"/>
    </location>
</feature>
<evidence type="ECO:0000313" key="2">
    <source>
        <dbReference type="EMBL" id="OMJ87884.1"/>
    </source>
</evidence>
<keyword evidence="1" id="KW-0812">Transmembrane</keyword>